<feature type="region of interest" description="Disordered" evidence="12">
    <location>
        <begin position="603"/>
        <end position="631"/>
    </location>
</feature>
<dbReference type="SMART" id="SM00408">
    <property type="entry name" value="IGc2"/>
    <property type="match status" value="2"/>
</dbReference>
<keyword evidence="5" id="KW-0130">Cell adhesion</keyword>
<dbReference type="SMART" id="SM00409">
    <property type="entry name" value="IG"/>
    <property type="match status" value="3"/>
</dbReference>
<feature type="transmembrane region" description="Helical" evidence="13">
    <location>
        <begin position="54"/>
        <end position="77"/>
    </location>
</feature>
<dbReference type="InterPro" id="IPR036116">
    <property type="entry name" value="FN3_sf"/>
</dbReference>
<feature type="domain" description="Fibronectin type-III" evidence="15">
    <location>
        <begin position="948"/>
        <end position="1048"/>
    </location>
</feature>
<accession>A0A9D4P4Z4</accession>
<dbReference type="Pfam" id="PF00041">
    <property type="entry name" value="fn3"/>
    <property type="match status" value="13"/>
</dbReference>
<comment type="similarity">
    <text evidence="11">Belongs to the sidekick family.</text>
</comment>
<dbReference type="InterPro" id="IPR007110">
    <property type="entry name" value="Ig-like_dom"/>
</dbReference>
<feature type="compositionally biased region" description="Polar residues" evidence="12">
    <location>
        <begin position="285"/>
        <end position="300"/>
    </location>
</feature>
<feature type="domain" description="Fibronectin type-III" evidence="15">
    <location>
        <begin position="174"/>
        <end position="266"/>
    </location>
</feature>
<dbReference type="CDD" id="cd00063">
    <property type="entry name" value="FN3"/>
    <property type="match status" value="15"/>
</dbReference>
<feature type="domain" description="Fibronectin type-III" evidence="15">
    <location>
        <begin position="1462"/>
        <end position="1561"/>
    </location>
</feature>
<evidence type="ECO:0000256" key="7">
    <source>
        <dbReference type="ARBA" id="ARBA00023136"/>
    </source>
</evidence>
<feature type="domain" description="Fibronectin type-III" evidence="15">
    <location>
        <begin position="1778"/>
        <end position="1874"/>
    </location>
</feature>
<feature type="region of interest" description="Disordered" evidence="12">
    <location>
        <begin position="2000"/>
        <end position="2100"/>
    </location>
</feature>
<feature type="compositionally biased region" description="Low complexity" evidence="12">
    <location>
        <begin position="2274"/>
        <end position="2292"/>
    </location>
</feature>
<dbReference type="InterPro" id="IPR013098">
    <property type="entry name" value="Ig_I-set"/>
</dbReference>
<dbReference type="InterPro" id="IPR003599">
    <property type="entry name" value="Ig_sub"/>
</dbReference>
<feature type="domain" description="Fibronectin type-III" evidence="15">
    <location>
        <begin position="1053"/>
        <end position="1155"/>
    </location>
</feature>
<dbReference type="SUPFAM" id="SSF48726">
    <property type="entry name" value="Immunoglobulin"/>
    <property type="match status" value="2"/>
</dbReference>
<evidence type="ECO:0000256" key="12">
    <source>
        <dbReference type="SAM" id="MobiDB-lite"/>
    </source>
</evidence>
<dbReference type="FunFam" id="2.60.40.10:FF:000360">
    <property type="entry name" value="Sidekick cell adhesion molecule 2"/>
    <property type="match status" value="2"/>
</dbReference>
<feature type="compositionally biased region" description="Pro residues" evidence="12">
    <location>
        <begin position="615"/>
        <end position="624"/>
    </location>
</feature>
<feature type="domain" description="Fibronectin type-III" evidence="15">
    <location>
        <begin position="1361"/>
        <end position="1457"/>
    </location>
</feature>
<keyword evidence="2 13" id="KW-0812">Transmembrane</keyword>
<feature type="transmembrane region" description="Helical" evidence="13">
    <location>
        <begin position="2323"/>
        <end position="2350"/>
    </location>
</feature>
<dbReference type="SMART" id="SM00060">
    <property type="entry name" value="FN3"/>
    <property type="match status" value="15"/>
</dbReference>
<feature type="compositionally biased region" description="Polar residues" evidence="12">
    <location>
        <begin position="2209"/>
        <end position="2223"/>
    </location>
</feature>
<evidence type="ECO:0000256" key="3">
    <source>
        <dbReference type="ARBA" id="ARBA00022729"/>
    </source>
</evidence>
<feature type="domain" description="Fibronectin type-III" evidence="15">
    <location>
        <begin position="491"/>
        <end position="619"/>
    </location>
</feature>
<evidence type="ECO:0000256" key="6">
    <source>
        <dbReference type="ARBA" id="ARBA00022989"/>
    </source>
</evidence>
<dbReference type="PRINTS" id="PR00014">
    <property type="entry name" value="FNTYPEIII"/>
</dbReference>
<dbReference type="SUPFAM" id="SSF49265">
    <property type="entry name" value="Fibronectin type III"/>
    <property type="match status" value="8"/>
</dbReference>
<feature type="domain" description="Fibronectin type-III" evidence="15">
    <location>
        <begin position="1260"/>
        <end position="1358"/>
    </location>
</feature>
<feature type="domain" description="Fibronectin type-III" evidence="15">
    <location>
        <begin position="79"/>
        <end position="173"/>
    </location>
</feature>
<feature type="transmembrane region" description="Helical" evidence="13">
    <location>
        <begin position="1895"/>
        <end position="1917"/>
    </location>
</feature>
<name>A0A9D4P4Z4_DERFA</name>
<feature type="domain" description="Fibronectin type-III" evidence="15">
    <location>
        <begin position="853"/>
        <end position="943"/>
    </location>
</feature>
<dbReference type="InterPro" id="IPR050964">
    <property type="entry name" value="Striated_Muscle_Regulatory"/>
</dbReference>
<dbReference type="GO" id="GO:0007155">
    <property type="term" value="P:cell adhesion"/>
    <property type="evidence" value="ECO:0007669"/>
    <property type="project" value="UniProtKB-KW"/>
</dbReference>
<feature type="compositionally biased region" description="Low complexity" evidence="12">
    <location>
        <begin position="2164"/>
        <end position="2174"/>
    </location>
</feature>
<dbReference type="InterPro" id="IPR013106">
    <property type="entry name" value="Ig_V-set"/>
</dbReference>
<feature type="domain" description="Fibronectin type-III" evidence="15">
    <location>
        <begin position="625"/>
        <end position="723"/>
    </location>
</feature>
<feature type="compositionally biased region" description="Pro residues" evidence="12">
    <location>
        <begin position="2247"/>
        <end position="2257"/>
    </location>
</feature>
<evidence type="ECO:0000256" key="8">
    <source>
        <dbReference type="ARBA" id="ARBA00023157"/>
    </source>
</evidence>
<dbReference type="Pfam" id="PF07679">
    <property type="entry name" value="I-set"/>
    <property type="match status" value="2"/>
</dbReference>
<feature type="region of interest" description="Disordered" evidence="12">
    <location>
        <begin position="534"/>
        <end position="557"/>
    </location>
</feature>
<keyword evidence="6 13" id="KW-1133">Transmembrane helix</keyword>
<feature type="compositionally biased region" description="Acidic residues" evidence="12">
    <location>
        <begin position="2047"/>
        <end position="2059"/>
    </location>
</feature>
<feature type="compositionally biased region" description="Pro residues" evidence="12">
    <location>
        <begin position="2175"/>
        <end position="2187"/>
    </location>
</feature>
<feature type="domain" description="Ig-like" evidence="14">
    <location>
        <begin position="296"/>
        <end position="390"/>
    </location>
</feature>
<dbReference type="SMART" id="SM00406">
    <property type="entry name" value="IGv"/>
    <property type="match status" value="2"/>
</dbReference>
<evidence type="ECO:0000256" key="9">
    <source>
        <dbReference type="ARBA" id="ARBA00023180"/>
    </source>
</evidence>
<dbReference type="PANTHER" id="PTHR13817:SF166">
    <property type="entry name" value="NEURONAL IGCAM-RELATED"/>
    <property type="match status" value="1"/>
</dbReference>
<dbReference type="InterPro" id="IPR003598">
    <property type="entry name" value="Ig_sub2"/>
</dbReference>
<comment type="subcellular location">
    <subcellularLocation>
        <location evidence="1">Membrane</location>
        <topology evidence="1">Single-pass type I membrane protein</topology>
    </subcellularLocation>
</comment>
<comment type="caution">
    <text evidence="16">The sequence shown here is derived from an EMBL/GenBank/DDBJ whole genome shotgun (WGS) entry which is preliminary data.</text>
</comment>
<dbReference type="FunFam" id="2.60.40.10:FF:000093">
    <property type="entry name" value="Down syndrome cell adhesion molecule, isoform B"/>
    <property type="match status" value="2"/>
</dbReference>
<keyword evidence="10" id="KW-0393">Immunoglobulin domain</keyword>
<dbReference type="GO" id="GO:0030154">
    <property type="term" value="P:cell differentiation"/>
    <property type="evidence" value="ECO:0007669"/>
    <property type="project" value="UniProtKB-ARBA"/>
</dbReference>
<dbReference type="GO" id="GO:0009653">
    <property type="term" value="P:anatomical structure morphogenesis"/>
    <property type="evidence" value="ECO:0007669"/>
    <property type="project" value="UniProtKB-ARBA"/>
</dbReference>
<dbReference type="InterPro" id="IPR013783">
    <property type="entry name" value="Ig-like_fold"/>
</dbReference>
<evidence type="ECO:0000256" key="4">
    <source>
        <dbReference type="ARBA" id="ARBA00022737"/>
    </source>
</evidence>
<evidence type="ECO:0000256" key="11">
    <source>
        <dbReference type="ARBA" id="ARBA00061621"/>
    </source>
</evidence>
<organism evidence="16">
    <name type="scientific">Dermatophagoides farinae</name>
    <name type="common">American house dust mite</name>
    <dbReference type="NCBI Taxonomy" id="6954"/>
    <lineage>
        <taxon>Eukaryota</taxon>
        <taxon>Metazoa</taxon>
        <taxon>Ecdysozoa</taxon>
        <taxon>Arthropoda</taxon>
        <taxon>Chelicerata</taxon>
        <taxon>Arachnida</taxon>
        <taxon>Acari</taxon>
        <taxon>Acariformes</taxon>
        <taxon>Sarcoptiformes</taxon>
        <taxon>Astigmata</taxon>
        <taxon>Psoroptidia</taxon>
        <taxon>Analgoidea</taxon>
        <taxon>Pyroglyphidae</taxon>
        <taxon>Dermatophagoidinae</taxon>
        <taxon>Dermatophagoides</taxon>
    </lineage>
</organism>
<dbReference type="EMBL" id="SDOV01000002">
    <property type="protein sequence ID" value="KAH7644098.1"/>
    <property type="molecule type" value="Genomic_DNA"/>
</dbReference>
<dbReference type="InterPro" id="IPR003961">
    <property type="entry name" value="FN3_dom"/>
</dbReference>
<keyword evidence="9" id="KW-0325">Glycoprotein</keyword>
<feature type="domain" description="Fibronectin type-III" evidence="15">
    <location>
        <begin position="1680"/>
        <end position="1777"/>
    </location>
</feature>
<feature type="compositionally biased region" description="Low complexity" evidence="12">
    <location>
        <begin position="2224"/>
        <end position="2239"/>
    </location>
</feature>
<evidence type="ECO:0000256" key="13">
    <source>
        <dbReference type="SAM" id="Phobius"/>
    </source>
</evidence>
<keyword evidence="3" id="KW-0732">Signal</keyword>
<dbReference type="FunFam" id="2.60.40.10:FF:000158">
    <property type="entry name" value="Sidekick cell adhesion molecule 2"/>
    <property type="match status" value="1"/>
</dbReference>
<feature type="region of interest" description="Disordered" evidence="12">
    <location>
        <begin position="285"/>
        <end position="304"/>
    </location>
</feature>
<evidence type="ECO:0000256" key="5">
    <source>
        <dbReference type="ARBA" id="ARBA00022889"/>
    </source>
</evidence>
<feature type="domain" description="Fibronectin type-III" evidence="15">
    <location>
        <begin position="1160"/>
        <end position="1256"/>
    </location>
</feature>
<evidence type="ECO:0000256" key="1">
    <source>
        <dbReference type="ARBA" id="ARBA00004479"/>
    </source>
</evidence>
<gene>
    <name evidence="16" type="ORF">HUG17_6460</name>
</gene>
<dbReference type="PROSITE" id="PS50853">
    <property type="entry name" value="FN3"/>
    <property type="match status" value="14"/>
</dbReference>
<protein>
    <submittedName>
        <fullName evidence="16">Sidekick-like protein</fullName>
    </submittedName>
</protein>
<keyword evidence="4" id="KW-0677">Repeat</keyword>
<dbReference type="Gene3D" id="2.60.40.10">
    <property type="entry name" value="Immunoglobulins"/>
    <property type="match status" value="17"/>
</dbReference>
<reference evidence="16" key="2">
    <citation type="journal article" date="2021" name="World Allergy Organ. J.">
        <title>Chromosome-level assembly of Dermatophagoides farinae genome and transcriptome reveals two novel allergens Der f 37 and Der f 39.</title>
        <authorList>
            <person name="Chen J."/>
            <person name="Cai Z."/>
            <person name="Fan D."/>
            <person name="Hu J."/>
            <person name="Hou Y."/>
            <person name="He Y."/>
            <person name="Zhang Z."/>
            <person name="Zhao Z."/>
            <person name="Gao P."/>
            <person name="Hu W."/>
            <person name="Sun J."/>
            <person name="Li J."/>
            <person name="Ji K."/>
        </authorList>
    </citation>
    <scope>NUCLEOTIDE SEQUENCE</scope>
    <source>
        <strain evidence="16">JKM2019</strain>
    </source>
</reference>
<feature type="domain" description="Ig-like" evidence="14">
    <location>
        <begin position="395"/>
        <end position="484"/>
    </location>
</feature>
<feature type="region of interest" description="Disordered" evidence="12">
    <location>
        <begin position="2138"/>
        <end position="2294"/>
    </location>
</feature>
<dbReference type="PANTHER" id="PTHR13817">
    <property type="entry name" value="TITIN"/>
    <property type="match status" value="1"/>
</dbReference>
<dbReference type="FunFam" id="2.60.40.10:FF:000209">
    <property type="entry name" value="Sidekick cell adhesion molecule 2"/>
    <property type="match status" value="1"/>
</dbReference>
<feature type="domain" description="Fibronectin type-III" evidence="15">
    <location>
        <begin position="1566"/>
        <end position="1676"/>
    </location>
</feature>
<dbReference type="PROSITE" id="PS50835">
    <property type="entry name" value="IG_LIKE"/>
    <property type="match status" value="2"/>
</dbReference>
<proteinExistence type="inferred from homology"/>
<evidence type="ECO:0000259" key="14">
    <source>
        <dbReference type="PROSITE" id="PS50835"/>
    </source>
</evidence>
<feature type="compositionally biased region" description="Polar residues" evidence="12">
    <location>
        <begin position="543"/>
        <end position="554"/>
    </location>
</feature>
<sequence>MELIVIDNNHEDIDDCIQNQPRDKHYNRSTIRPHLLDHRTHIRRRFTISNLHQWPPFVIPTILMLLLHIITIVHSAIHPPRDLSVQVQSGKLVLLDWNPPLEGRFHSFKITIEPLSIQDDSGIRTIVVGLHDATPVPIRDLTPGASYQVRLHTVYRNEESRQYLEANFTTNPASLPEPKIWFRNETTLLVKLANPAESIFDHYRVTISPDDAYESIRIIERPELGHRPSVAFHGLTAGKTYNISVQTQSIDRWSEPTVDTFTTMPFAPGHITEYEDYPARTYSNSAPTSIQQHEPPTFTNGGPPETLTIQDGRDAEIQCEATGSPFPTVEWWYQTTGQPKRRLDLDSKRKYDSNAHGALIITQVEKSDEGMYTCVRQNNIGVINGTTRLSVIIRTQIDQPPVDSKVILSSTAELQCRVRHDPTIPVKVYWTFQKRNLTAITSSRIKITADNTLHIEQVRNTDVGLYTCRVESIGGNDKRSARLDVIELPHPPTNVVATLNVNGGLVNVSWTPPFDGNSPITKYVVQMRTIANNPINHADSDSTRVTAGTASKQPSNDDELVYGVNTWTTASMNISSTQNFVLITNLRPATTYQFRVSAVNSVGEGQPSASSNPPITLPAQPPNSSPVGVVGAPRSSTAITIQWQQPPPESHNGHLLGYIVRYKLAGYAEHTPWYTYNVTNAAQMSCLLEDLIVWQNYQIQVAAYNEMGIGIYSSSIYVRTKEGRPAAQVRALLAEAINSTAIRVQWFSPDPQLINGINQGYKVQAWISKNSTATNVNSANPTEDYPSLESNTHPYPSVGLFSEQLAREITVPPSPFHQDGQQIAIMDGLEPYTTYDVTVLCFTSAGDGPKFEPPPVVTTEQDLPQEVAFLKFLNGKLKGYTLRYYSVGHERTTAIVKNLTATENQTIIMNLIPQTAYTFQINAWTDVGAGPIISSTIQSSVPPVLPIAPTHLAISNIQPFSVVLQFTPGFNGNASITKWIVESQLYKLRNAENWSVIYESINHTQEDAITVHNLRPYVEYRLRLIPVNVVGPALKPSAPSPPFQTLQALPQGPPSNVTVRTVSATALRVRWTPLPPESWHGHPRGYNITWRQLTNDGSPITNEPLKWHILSDYHSHSYLITSLKEYTNYGIQVFTLNDLGTSHGSHYYIQRTNEATPSSGPHSVQVRSTSSTTIVVDWDDVAEYDRNGIIQGFKVRYAILKNGNVAQFKLIESNSSRTATLTELKKYTRYQISVCAFTHVGDGVYSMPVMAETFQDVPGPPSNVTFPDVTLTTARIKWDIPEEPNGEILAYKIAYRLSDDQYYHQSPITREFQSTDRTYRFLDLRPETYYMFEVTAKTIEGWGQAAKALVYTTNTRELPSPPSQPLISVSQISSRQVTISWTPGRDGYAPLRYYTVQISSQGGHWWTYPHKIDPTIRSYKLTNLRPFTTYQFRLKATNDIGDSGWSSESPITRTLPAPPDTVPESVTVSPFTPTSISVRWMSVQDWNGDEMGAGYRVQYCLITEQGVGGSCPSSLVRGKNRTQATIDNLERDQHYEIRVIAFNGQGDGPSTKPKVVYVGEAVPTGEPLDICAEPLSSTEIKVTWKPPDQSKQNGQIMGYKIFYWVHMLNRSNSVIDSNQHTKSLPREMMEIVPDTLSSFILLDLYKWTNYSIQISAFNPAGDGPRSKPTIVQTLEDLPGEIGPIEFDEITMSQVKVSWRPPAEPNGLLLGYYITYETLIGDFSKQVKQKINDSYLMVSALRERVTYTFKVRAENSVGLGPERIGNVTTGPQFESPPPPFEVISQQTLTSVRLKWKNPDFREPILGYLIEAKNLNKKSSLEWQPIITLRNGRQDRYELSFTQLSPSSQYQFRVMSFNHIGVSEPAYPNKLYGGQSIIMTPSHLELRARMPYYRETWFVILCACLSVIITIMVIAALCVRNKTYKYKKEAMQNTGSQDRLSELGFGLDDNFDNPLSQMAGQSLEMEMRGIVNGGSTVGLIMPNMAVNSDTLVPIAMAGNSNLNDRNRSTLRSNRGKGKDNHANNMLNTAAISAQARQPPRPCPGSFSYSDEDDLDNDDDLYVGDSDIKPPAGLYDLSSGNDSLTEKPSELSSTGPDSEDSDDHDELVAANMFVNHYANVNDTLRKGLSWKKQAKPYIVPTSSNQNIYTTSTSSKAPPSHPPPPHPASAATSSRSPYKPLPYPPPPPPPMIQSTAASKVPTPPPPASSSSSLHGSNYNLTSNHQPQSSLSKFMAASSSSQSSINRVGFPNRPPPPAPAPPSYLSALSGEAEVDNTVTSTQSQSNGGPSNSSGSNTVLNGGRIIVNNMAGSRAPLPAGIENTDYSELFLGIMYILGFFSTTIILFILFLFIMWLRERFCLKRRQQQQQQQQLRRQSTIMNHKQRQSSLIVPDRIVIKSSLSSSSQMNRLPPAPLPPLERKMRIVSMPNS</sequence>
<dbReference type="InterPro" id="IPR036179">
    <property type="entry name" value="Ig-like_dom_sf"/>
</dbReference>
<evidence type="ECO:0000256" key="10">
    <source>
        <dbReference type="ARBA" id="ARBA00023319"/>
    </source>
</evidence>
<dbReference type="Proteomes" id="UP000828236">
    <property type="component" value="Unassembled WGS sequence"/>
</dbReference>
<feature type="compositionally biased region" description="Polar residues" evidence="12">
    <location>
        <begin position="2020"/>
        <end position="2033"/>
    </location>
</feature>
<dbReference type="GO" id="GO:0016020">
    <property type="term" value="C:membrane"/>
    <property type="evidence" value="ECO:0007669"/>
    <property type="project" value="UniProtKB-SubCell"/>
</dbReference>
<dbReference type="FunFam" id="2.60.40.10:FF:000032">
    <property type="entry name" value="palladin isoform X1"/>
    <property type="match status" value="1"/>
</dbReference>
<reference evidence="16" key="1">
    <citation type="submission" date="2020-06" db="EMBL/GenBank/DDBJ databases">
        <authorList>
            <person name="Ji K."/>
            <person name="Li J."/>
        </authorList>
    </citation>
    <scope>NUCLEOTIDE SEQUENCE</scope>
    <source>
        <strain evidence="16">JKM2019</strain>
        <tissue evidence="16">Whole body</tissue>
    </source>
</reference>
<evidence type="ECO:0000313" key="16">
    <source>
        <dbReference type="EMBL" id="KAH7644098.1"/>
    </source>
</evidence>
<keyword evidence="8" id="KW-1015">Disulfide bond</keyword>
<evidence type="ECO:0000259" key="15">
    <source>
        <dbReference type="PROSITE" id="PS50853"/>
    </source>
</evidence>
<evidence type="ECO:0000256" key="2">
    <source>
        <dbReference type="ARBA" id="ARBA00022692"/>
    </source>
</evidence>
<keyword evidence="7 13" id="KW-0472">Membrane</keyword>